<proteinExistence type="predicted"/>
<dbReference type="InterPro" id="IPR011051">
    <property type="entry name" value="RmlC_Cupin_sf"/>
</dbReference>
<evidence type="ECO:0000313" key="5">
    <source>
        <dbReference type="Proteomes" id="UP001302367"/>
    </source>
</evidence>
<dbReference type="Gene3D" id="2.60.120.10">
    <property type="entry name" value="Jelly Rolls"/>
    <property type="match status" value="1"/>
</dbReference>
<feature type="domain" description="Cupin type-1" evidence="1">
    <location>
        <begin position="40"/>
        <end position="138"/>
    </location>
</feature>
<evidence type="ECO:0000313" key="4">
    <source>
        <dbReference type="Proteomes" id="UP000230605"/>
    </source>
</evidence>
<evidence type="ECO:0000313" key="3">
    <source>
        <dbReference type="EMBL" id="WPB06171.1"/>
    </source>
</evidence>
<dbReference type="CDD" id="cd02219">
    <property type="entry name" value="cupin_YjlB-like"/>
    <property type="match status" value="1"/>
</dbReference>
<dbReference type="PANTHER" id="PTHR36448">
    <property type="entry name" value="BLR7373 PROTEIN"/>
    <property type="match status" value="1"/>
</dbReference>
<dbReference type="SUPFAM" id="SSF51182">
    <property type="entry name" value="RmlC-like cupins"/>
    <property type="match status" value="1"/>
</dbReference>
<name>A0A2G5HG02_CERBT</name>
<dbReference type="InterPro" id="IPR014710">
    <property type="entry name" value="RmlC-like_jellyroll"/>
</dbReference>
<organism evidence="2 4">
    <name type="scientific">Cercospora beticola</name>
    <name type="common">Sugarbeet leaf spot fungus</name>
    <dbReference type="NCBI Taxonomy" id="122368"/>
    <lineage>
        <taxon>Eukaryota</taxon>
        <taxon>Fungi</taxon>
        <taxon>Dikarya</taxon>
        <taxon>Ascomycota</taxon>
        <taxon>Pezizomycotina</taxon>
        <taxon>Dothideomycetes</taxon>
        <taxon>Dothideomycetidae</taxon>
        <taxon>Mycosphaerellales</taxon>
        <taxon>Mycosphaerellaceae</taxon>
        <taxon>Cercospora</taxon>
    </lineage>
</organism>
<dbReference type="Proteomes" id="UP000230605">
    <property type="component" value="Chromosome 7"/>
</dbReference>
<dbReference type="InterPro" id="IPR047121">
    <property type="entry name" value="YjiB-like"/>
</dbReference>
<dbReference type="OrthoDB" id="2446447at2759"/>
<dbReference type="PANTHER" id="PTHR36448:SF3">
    <property type="entry name" value="CUPIN TYPE-2 DOMAIN-CONTAINING PROTEIN"/>
    <property type="match status" value="1"/>
</dbReference>
<keyword evidence="5" id="KW-1185">Reference proteome</keyword>
<dbReference type="InterPro" id="IPR006045">
    <property type="entry name" value="Cupin_1"/>
</dbReference>
<accession>A0A2G5HG02</accession>
<sequence length="231" mass="25683">MMQVKTYHLPPTPLIPNNPYPLLHYPGLLTQKHPQNSSTYDPSTVYQLFHSNNWLVQWIFRYGPTQQSHYHSAAHECMAVLSGTATIRFGVADTSSDLEANTHGEAWELGGIEIQAKAGDVFVLPAGLAHKTYDTKPEAEFDLLTPGRDENWIGKVDDPSEVLKGIKLEGFTMLGAYPVGSAWDFAVGQEDDGKHFRDVWKVPKPERDPVLGTSGEGLVGLWKEERKAAKL</sequence>
<reference evidence="3 5" key="2">
    <citation type="submission" date="2023-09" db="EMBL/GenBank/DDBJ databases">
        <title>Complete-Gapless Cercospora beticola genome.</title>
        <authorList>
            <person name="Wyatt N.A."/>
            <person name="Spanner R.E."/>
            <person name="Bolton M.D."/>
        </authorList>
    </citation>
    <scope>NUCLEOTIDE SEQUENCE [LARGE SCALE GENOMIC DNA]</scope>
    <source>
        <strain evidence="3">Cb09-40</strain>
    </source>
</reference>
<evidence type="ECO:0000313" key="2">
    <source>
        <dbReference type="EMBL" id="PIA91477.1"/>
    </source>
</evidence>
<dbReference type="AlphaFoldDB" id="A0A2G5HG02"/>
<dbReference type="EMBL" id="CP134190">
    <property type="protein sequence ID" value="WPB06171.1"/>
    <property type="molecule type" value="Genomic_DNA"/>
</dbReference>
<dbReference type="Pfam" id="PF00190">
    <property type="entry name" value="Cupin_1"/>
    <property type="match status" value="1"/>
</dbReference>
<dbReference type="EMBL" id="LKMD01000106">
    <property type="protein sequence ID" value="PIA91477.1"/>
    <property type="molecule type" value="Genomic_DNA"/>
</dbReference>
<evidence type="ECO:0000259" key="1">
    <source>
        <dbReference type="Pfam" id="PF00190"/>
    </source>
</evidence>
<reference evidence="2 4" key="1">
    <citation type="submission" date="2015-10" db="EMBL/GenBank/DDBJ databases">
        <title>The cercosporin biosynthetic gene cluster was horizontally transferred to several fungal lineages and shown to be expanded in Cercospora beticola based on microsynteny with recipient genomes.</title>
        <authorList>
            <person name="De Jonge R."/>
            <person name="Ebert M.K."/>
            <person name="Suttle J.C."/>
            <person name="Jurick Ii W.M."/>
            <person name="Secor G.A."/>
            <person name="Thomma B.P."/>
            <person name="Van De Peer Y."/>
            <person name="Bolton M.D."/>
        </authorList>
    </citation>
    <scope>NUCLEOTIDE SEQUENCE [LARGE SCALE GENOMIC DNA]</scope>
    <source>
        <strain evidence="2 4">09-40</strain>
    </source>
</reference>
<gene>
    <name evidence="2" type="ORF">CB0940_09508</name>
    <name evidence="3" type="ORF">RHO25_010828</name>
</gene>
<protein>
    <recommendedName>
        <fullName evidence="1">Cupin type-1 domain-containing protein</fullName>
    </recommendedName>
</protein>
<dbReference type="Proteomes" id="UP001302367">
    <property type="component" value="Chromosome 7"/>
</dbReference>